<evidence type="ECO:0000256" key="2">
    <source>
        <dbReference type="ARBA" id="ARBA00023242"/>
    </source>
</evidence>
<dbReference type="eggNOG" id="KOG3383">
    <property type="taxonomic scope" value="Eukaryota"/>
</dbReference>
<name>A0A0D1DZP1_MYCMD</name>
<dbReference type="FunFam" id="3.10.590.10:FF:000006">
    <property type="entry name" value="Chromosome 7, whole genome shotgun sequence"/>
    <property type="match status" value="1"/>
</dbReference>
<dbReference type="STRING" id="237631.A0A0D1DZP1"/>
<organism evidence="5 6">
    <name type="scientific">Mycosarcoma maydis</name>
    <name type="common">Corn smut fungus</name>
    <name type="synonym">Ustilago maydis</name>
    <dbReference type="NCBI Taxonomy" id="5270"/>
    <lineage>
        <taxon>Eukaryota</taxon>
        <taxon>Fungi</taxon>
        <taxon>Dikarya</taxon>
        <taxon>Basidiomycota</taxon>
        <taxon>Ustilaginomycotina</taxon>
        <taxon>Ustilaginomycetes</taxon>
        <taxon>Ustilaginales</taxon>
        <taxon>Ustilaginaceae</taxon>
        <taxon>Mycosarcoma</taxon>
    </lineage>
</organism>
<comment type="subcellular location">
    <subcellularLocation>
        <location evidence="1">Nucleus</location>
    </subcellularLocation>
</comment>
<dbReference type="InterPro" id="IPR052181">
    <property type="entry name" value="5hmC_binding"/>
</dbReference>
<gene>
    <name evidence="5" type="ORF">UMAG_03020</name>
</gene>
<dbReference type="SUPFAM" id="SSF88697">
    <property type="entry name" value="PUA domain-like"/>
    <property type="match status" value="1"/>
</dbReference>
<dbReference type="PANTHER" id="PTHR14087">
    <property type="entry name" value="THYMOCYTE NUCLEAR PROTEIN 1"/>
    <property type="match status" value="1"/>
</dbReference>
<dbReference type="RefSeq" id="XP_011389400.1">
    <property type="nucleotide sequence ID" value="XM_011391098.1"/>
</dbReference>
<keyword evidence="6" id="KW-1185">Reference proteome</keyword>
<dbReference type="OrthoDB" id="41445at2759"/>
<dbReference type="GeneID" id="23563610"/>
<feature type="compositionally biased region" description="Low complexity" evidence="3">
    <location>
        <begin position="225"/>
        <end position="251"/>
    </location>
</feature>
<accession>A0A0D1DZP1</accession>
<dbReference type="InterPro" id="IPR002740">
    <property type="entry name" value="EVE_domain"/>
</dbReference>
<dbReference type="CDD" id="cd21133">
    <property type="entry name" value="EVE"/>
    <property type="match status" value="1"/>
</dbReference>
<dbReference type="InterPro" id="IPR015947">
    <property type="entry name" value="PUA-like_sf"/>
</dbReference>
<dbReference type="OMA" id="SWDESHP"/>
<keyword evidence="2" id="KW-0539">Nucleus</keyword>
<dbReference type="GO" id="GO:0005634">
    <property type="term" value="C:nucleus"/>
    <property type="evidence" value="ECO:0000318"/>
    <property type="project" value="GO_Central"/>
</dbReference>
<dbReference type="Pfam" id="PF01878">
    <property type="entry name" value="EVE"/>
    <property type="match status" value="1"/>
</dbReference>
<feature type="region of interest" description="Disordered" evidence="3">
    <location>
        <begin position="1"/>
        <end position="23"/>
    </location>
</feature>
<feature type="domain" description="EVE" evidence="4">
    <location>
        <begin position="27"/>
        <end position="207"/>
    </location>
</feature>
<dbReference type="Proteomes" id="UP000000561">
    <property type="component" value="Chromosome 7"/>
</dbReference>
<protein>
    <recommendedName>
        <fullName evidence="4">EVE domain-containing protein</fullName>
    </recommendedName>
</protein>
<dbReference type="InterPro" id="IPR047197">
    <property type="entry name" value="THYN1-like_EVE"/>
</dbReference>
<feature type="region of interest" description="Disordered" evidence="3">
    <location>
        <begin position="217"/>
        <end position="308"/>
    </location>
</feature>
<evidence type="ECO:0000256" key="3">
    <source>
        <dbReference type="SAM" id="MobiDB-lite"/>
    </source>
</evidence>
<dbReference type="EMBL" id="CM003146">
    <property type="protein sequence ID" value="KIS69041.1"/>
    <property type="molecule type" value="Genomic_DNA"/>
</dbReference>
<dbReference type="VEuPathDB" id="FungiDB:UMAG_03020"/>
<sequence>MPPKRKAADATTPPDSFNGSAPQRIGHWLMKAEPDTRYERGHDVAFSIDHLAACKITKWDGVRNPEARTIMKEKMQFGDPVLFYHSNTKIPGVAGLARICSKQSYPDPSAFDRNHAYYDVKSDPEQPKWWLVDVEYVQKLQRLVPLGLLQKLAGKGADAKPLSKVERHDIAYLKNTHLQAIKDMALLNRGRLSVQPVSKDAYDAVIALSEKGGWDSWTGKWNPRAGSSTASTSTAASKTTTKKAGLSTAAGEPLQNENMSKTEPPSKRDTPATKARRPTPAKKIKPEEPSQACITEGVRRSSRRRSGA</sequence>
<evidence type="ECO:0000313" key="6">
    <source>
        <dbReference type="Proteomes" id="UP000000561"/>
    </source>
</evidence>
<evidence type="ECO:0000259" key="4">
    <source>
        <dbReference type="Pfam" id="PF01878"/>
    </source>
</evidence>
<dbReference type="Gene3D" id="3.10.590.10">
    <property type="entry name" value="ph1033 like domains"/>
    <property type="match status" value="1"/>
</dbReference>
<dbReference type="FunCoup" id="A0A0D1DZP1">
    <property type="interactions" value="234"/>
</dbReference>
<reference evidence="5 6" key="1">
    <citation type="journal article" date="2006" name="Nature">
        <title>Insights from the genome of the biotrophic fungal plant pathogen Ustilago maydis.</title>
        <authorList>
            <person name="Kamper J."/>
            <person name="Kahmann R."/>
            <person name="Bolker M."/>
            <person name="Ma L.J."/>
            <person name="Brefort T."/>
            <person name="Saville B.J."/>
            <person name="Banuett F."/>
            <person name="Kronstad J.W."/>
            <person name="Gold S.E."/>
            <person name="Muller O."/>
            <person name="Perlin M.H."/>
            <person name="Wosten H.A."/>
            <person name="de Vries R."/>
            <person name="Ruiz-Herrera J."/>
            <person name="Reynaga-Pena C.G."/>
            <person name="Snetselaar K."/>
            <person name="McCann M."/>
            <person name="Perez-Martin J."/>
            <person name="Feldbrugge M."/>
            <person name="Basse C.W."/>
            <person name="Steinberg G."/>
            <person name="Ibeas J.I."/>
            <person name="Holloman W."/>
            <person name="Guzman P."/>
            <person name="Farman M."/>
            <person name="Stajich J.E."/>
            <person name="Sentandreu R."/>
            <person name="Gonzalez-Prieto J.M."/>
            <person name="Kennell J.C."/>
            <person name="Molina L."/>
            <person name="Schirawski J."/>
            <person name="Mendoza-Mendoza A."/>
            <person name="Greilinger D."/>
            <person name="Munch K."/>
            <person name="Rossel N."/>
            <person name="Scherer M."/>
            <person name="Vranes M."/>
            <person name="Ladendorf O."/>
            <person name="Vincon V."/>
            <person name="Fuchs U."/>
            <person name="Sandrock B."/>
            <person name="Meng S."/>
            <person name="Ho E.C."/>
            <person name="Cahill M.J."/>
            <person name="Boyce K.J."/>
            <person name="Klose J."/>
            <person name="Klosterman S.J."/>
            <person name="Deelstra H.J."/>
            <person name="Ortiz-Castellanos L."/>
            <person name="Li W."/>
            <person name="Sanchez-Alonso P."/>
            <person name="Schreier P.H."/>
            <person name="Hauser-Hahn I."/>
            <person name="Vaupel M."/>
            <person name="Koopmann E."/>
            <person name="Friedrich G."/>
            <person name="Voss H."/>
            <person name="Schluter T."/>
            <person name="Margolis J."/>
            <person name="Platt D."/>
            <person name="Swimmer C."/>
            <person name="Gnirke A."/>
            <person name="Chen F."/>
            <person name="Vysotskaia V."/>
            <person name="Mannhaupt G."/>
            <person name="Guldener U."/>
            <person name="Munsterkotter M."/>
            <person name="Haase D."/>
            <person name="Oesterheld M."/>
            <person name="Mewes H.W."/>
            <person name="Mauceli E.W."/>
            <person name="DeCaprio D."/>
            <person name="Wade C.M."/>
            <person name="Butler J."/>
            <person name="Young S."/>
            <person name="Jaffe D.B."/>
            <person name="Calvo S."/>
            <person name="Nusbaum C."/>
            <person name="Galagan J."/>
            <person name="Birren B.W."/>
        </authorList>
    </citation>
    <scope>NUCLEOTIDE SEQUENCE [LARGE SCALE GENOMIC DNA]</scope>
    <source>
        <strain evidence="6">DSM 14603 / FGSC 9021 / UM521</strain>
    </source>
</reference>
<dbReference type="InParanoid" id="A0A0D1DZP1"/>
<proteinExistence type="predicted"/>
<feature type="compositionally biased region" description="Basic residues" evidence="3">
    <location>
        <begin position="274"/>
        <end position="283"/>
    </location>
</feature>
<dbReference type="KEGG" id="uma:UMAG_03020"/>
<evidence type="ECO:0000256" key="1">
    <source>
        <dbReference type="ARBA" id="ARBA00004123"/>
    </source>
</evidence>
<evidence type="ECO:0000313" key="5">
    <source>
        <dbReference type="EMBL" id="KIS69041.1"/>
    </source>
</evidence>
<dbReference type="AlphaFoldDB" id="A0A0D1DZP1"/>
<dbReference type="PANTHER" id="PTHR14087:SF7">
    <property type="entry name" value="THYMOCYTE NUCLEAR PROTEIN 1"/>
    <property type="match status" value="1"/>
</dbReference>